<dbReference type="PANTHER" id="PTHR47354">
    <property type="entry name" value="NADH OXIDOREDUCTASE HCR"/>
    <property type="match status" value="1"/>
</dbReference>
<dbReference type="Gene3D" id="2.40.30.10">
    <property type="entry name" value="Translation factors"/>
    <property type="match status" value="1"/>
</dbReference>
<comment type="cofactor">
    <cofactor evidence="1">
        <name>FAD</name>
        <dbReference type="ChEBI" id="CHEBI:57692"/>
    </cofactor>
</comment>
<name>A0ABW2QRW4_9BURK</name>
<dbReference type="PROSITE" id="PS51384">
    <property type="entry name" value="FAD_FR"/>
    <property type="match status" value="1"/>
</dbReference>
<dbReference type="SUPFAM" id="SSF52343">
    <property type="entry name" value="Ferredoxin reductase-like, C-terminal NADP-linked domain"/>
    <property type="match status" value="1"/>
</dbReference>
<dbReference type="InterPro" id="IPR017927">
    <property type="entry name" value="FAD-bd_FR_type"/>
</dbReference>
<evidence type="ECO:0000313" key="4">
    <source>
        <dbReference type="EMBL" id="MFC7411852.1"/>
    </source>
</evidence>
<protein>
    <submittedName>
        <fullName evidence="4">FAD-binding oxidoreductase</fullName>
    </submittedName>
</protein>
<dbReference type="Gene3D" id="3.40.50.80">
    <property type="entry name" value="Nucleotide-binding domain of ferredoxin-NADP reductase (FNR) module"/>
    <property type="match status" value="1"/>
</dbReference>
<reference evidence="5" key="1">
    <citation type="journal article" date="2019" name="Int. J. Syst. Evol. Microbiol.">
        <title>The Global Catalogue of Microorganisms (GCM) 10K type strain sequencing project: providing services to taxonomists for standard genome sequencing and annotation.</title>
        <authorList>
            <consortium name="The Broad Institute Genomics Platform"/>
            <consortium name="The Broad Institute Genome Sequencing Center for Infectious Disease"/>
            <person name="Wu L."/>
            <person name="Ma J."/>
        </authorList>
    </citation>
    <scope>NUCLEOTIDE SEQUENCE [LARGE SCALE GENOMIC DNA]</scope>
    <source>
        <strain evidence="5">CGMCC 1.12371</strain>
    </source>
</reference>
<dbReference type="Pfam" id="PF00970">
    <property type="entry name" value="FAD_binding_6"/>
    <property type="match status" value="1"/>
</dbReference>
<dbReference type="Pfam" id="PF00175">
    <property type="entry name" value="NAD_binding_1"/>
    <property type="match status" value="1"/>
</dbReference>
<dbReference type="PRINTS" id="PR00410">
    <property type="entry name" value="PHEHYDRXLASE"/>
</dbReference>
<comment type="caution">
    <text evidence="4">The sequence shown here is derived from an EMBL/GenBank/DDBJ whole genome shotgun (WGS) entry which is preliminary data.</text>
</comment>
<evidence type="ECO:0000313" key="5">
    <source>
        <dbReference type="Proteomes" id="UP001596501"/>
    </source>
</evidence>
<keyword evidence="2" id="KW-0479">Metal-binding</keyword>
<feature type="domain" description="FAD-binding FR-type" evidence="3">
    <location>
        <begin position="46"/>
        <end position="143"/>
    </location>
</feature>
<gene>
    <name evidence="4" type="ORF">ACFQPB_23660</name>
</gene>
<sequence length="271" mass="29051">MDDYDTSVLPDGDRQAGVVLPCVCRASTPCAVEFPYDSTEALAEEAPPIPGEVVSVRQVADEIVQLEVAIEESLVFEPGQYVRIQPQGTEFSRSYSMANPPGSNHLEFFIRLVPGGAFSGWLAQAKAGDKVELSTPHGTFFLREESRPRLFVAGGSGIAPFLSMLRGMGEAARALPTTVLIGARTPEHLFAQDELLAMREKMPLLDVRLAIERGAGPDTHTGYPTDLIAGLGLDPSTRVYLCGPPPMVEAGRAAAQAAGLPRGDVLCERFN</sequence>
<proteinExistence type="predicted"/>
<evidence type="ECO:0000256" key="2">
    <source>
        <dbReference type="ARBA" id="ARBA00022714"/>
    </source>
</evidence>
<dbReference type="InterPro" id="IPR008333">
    <property type="entry name" value="Cbr1-like_FAD-bd_dom"/>
</dbReference>
<keyword evidence="2" id="KW-0411">Iron-sulfur</keyword>
<keyword evidence="2" id="KW-0001">2Fe-2S</keyword>
<dbReference type="InterPro" id="IPR001433">
    <property type="entry name" value="OxRdtase_FAD/NAD-bd"/>
</dbReference>
<dbReference type="SUPFAM" id="SSF63380">
    <property type="entry name" value="Riboflavin synthase domain-like"/>
    <property type="match status" value="1"/>
</dbReference>
<dbReference type="InterPro" id="IPR017938">
    <property type="entry name" value="Riboflavin_synthase-like_b-brl"/>
</dbReference>
<evidence type="ECO:0000259" key="3">
    <source>
        <dbReference type="PROSITE" id="PS51384"/>
    </source>
</evidence>
<dbReference type="Proteomes" id="UP001596501">
    <property type="component" value="Unassembled WGS sequence"/>
</dbReference>
<keyword evidence="2" id="KW-0408">Iron</keyword>
<dbReference type="PANTHER" id="PTHR47354:SF5">
    <property type="entry name" value="PROTEIN RFBI"/>
    <property type="match status" value="1"/>
</dbReference>
<dbReference type="InterPro" id="IPR050415">
    <property type="entry name" value="MRET"/>
</dbReference>
<evidence type="ECO:0000256" key="1">
    <source>
        <dbReference type="ARBA" id="ARBA00001974"/>
    </source>
</evidence>
<dbReference type="EMBL" id="JBHTCA010000061">
    <property type="protein sequence ID" value="MFC7411852.1"/>
    <property type="molecule type" value="Genomic_DNA"/>
</dbReference>
<keyword evidence="5" id="KW-1185">Reference proteome</keyword>
<organism evidence="4 5">
    <name type="scientific">Hydrogenophaga atypica</name>
    <dbReference type="NCBI Taxonomy" id="249409"/>
    <lineage>
        <taxon>Bacteria</taxon>
        <taxon>Pseudomonadati</taxon>
        <taxon>Pseudomonadota</taxon>
        <taxon>Betaproteobacteria</taxon>
        <taxon>Burkholderiales</taxon>
        <taxon>Comamonadaceae</taxon>
        <taxon>Hydrogenophaga</taxon>
    </lineage>
</organism>
<accession>A0ABW2QRW4</accession>
<dbReference type="RefSeq" id="WP_382228822.1">
    <property type="nucleotide sequence ID" value="NZ_JBHTCA010000061.1"/>
</dbReference>
<dbReference type="InterPro" id="IPR039261">
    <property type="entry name" value="FNR_nucleotide-bd"/>
</dbReference>